<dbReference type="AlphaFoldDB" id="Q7UEA6"/>
<dbReference type="EnsemblBacteria" id="CAD79142">
    <property type="protein sequence ID" value="CAD79142"/>
    <property type="gene ID" value="RB11471"/>
</dbReference>
<accession>Q7UEA6</accession>
<evidence type="ECO:0000313" key="3">
    <source>
        <dbReference type="EMBL" id="CAD79142.1"/>
    </source>
</evidence>
<organism evidence="3 4">
    <name type="scientific">Rhodopirellula baltica (strain DSM 10527 / NCIMB 13988 / SH1)</name>
    <dbReference type="NCBI Taxonomy" id="243090"/>
    <lineage>
        <taxon>Bacteria</taxon>
        <taxon>Pseudomonadati</taxon>
        <taxon>Planctomycetota</taxon>
        <taxon>Planctomycetia</taxon>
        <taxon>Pirellulales</taxon>
        <taxon>Pirellulaceae</taxon>
        <taxon>Rhodopirellula</taxon>
    </lineage>
</organism>
<feature type="transmembrane region" description="Helical" evidence="2">
    <location>
        <begin position="124"/>
        <end position="143"/>
    </location>
</feature>
<keyword evidence="4" id="KW-1185">Reference proteome</keyword>
<dbReference type="OrthoDB" id="245850at2"/>
<dbReference type="InParanoid" id="Q7UEA6"/>
<proteinExistence type="predicted"/>
<keyword evidence="2" id="KW-0812">Transmembrane</keyword>
<dbReference type="HOGENOM" id="CLU_733361_0_0_0"/>
<evidence type="ECO:0000256" key="1">
    <source>
        <dbReference type="SAM" id="MobiDB-lite"/>
    </source>
</evidence>
<dbReference type="Proteomes" id="UP000001025">
    <property type="component" value="Chromosome"/>
</dbReference>
<dbReference type="KEGG" id="rba:RB11471"/>
<keyword evidence="2" id="KW-1133">Transmembrane helix</keyword>
<gene>
    <name evidence="3" type="ordered locus">RB11471</name>
</gene>
<evidence type="ECO:0000256" key="2">
    <source>
        <dbReference type="SAM" id="Phobius"/>
    </source>
</evidence>
<dbReference type="PATRIC" id="fig|243090.15.peg.5552"/>
<reference evidence="3 4" key="1">
    <citation type="journal article" date="2003" name="Proc. Natl. Acad. Sci. U.S.A.">
        <title>Complete genome sequence of the marine planctomycete Pirellula sp. strain 1.</title>
        <authorList>
            <person name="Gloeckner F.O."/>
            <person name="Kube M."/>
            <person name="Bauer M."/>
            <person name="Teeling H."/>
            <person name="Lombardot T."/>
            <person name="Ludwig W."/>
            <person name="Gade D."/>
            <person name="Beck A."/>
            <person name="Borzym K."/>
            <person name="Heitmann K."/>
            <person name="Rabus R."/>
            <person name="Schlesner H."/>
            <person name="Amann R."/>
            <person name="Reinhardt R."/>
        </authorList>
    </citation>
    <scope>NUCLEOTIDE SEQUENCE [LARGE SCALE GENOMIC DNA]</scope>
    <source>
        <strain evidence="4">DSM 10527 / NCIMB 13988 / SH1</strain>
    </source>
</reference>
<dbReference type="eggNOG" id="ENOG5032VSU">
    <property type="taxonomic scope" value="Bacteria"/>
</dbReference>
<keyword evidence="2" id="KW-0472">Membrane</keyword>
<protein>
    <submittedName>
        <fullName evidence="3">Uncharacterized protein</fullName>
    </submittedName>
</protein>
<evidence type="ECO:0000313" key="4">
    <source>
        <dbReference type="Proteomes" id="UP000001025"/>
    </source>
</evidence>
<dbReference type="STRING" id="243090.RB11471"/>
<feature type="compositionally biased region" description="Basic and acidic residues" evidence="1">
    <location>
        <begin position="185"/>
        <end position="195"/>
    </location>
</feature>
<sequence length="377" mass="42132">MHPAKITGGGRSMNNDYQELIDQYLDDSLSSEQQAQLNKWIKSDPKNARQFASRAMLHDRLRSELAVDDDAKVVLTSRENQVTISVVDEATSPVLEDSLPRPLRQSLIPECLANKPQSMTRRRWPFAFASTACAALLAVALLWQTVDTPSASAAMAELNRIIEASKMSVDRTFVISVLDAVVPPEHQDPRSPERRRPPKPSLDGAVLNVRGPEQFVLKRKTAQGEWFITGRNETTSWAIRPDGPVRYSDNLTEFARDLPGHEDGLPINNLNDGLEALRTAYDLELIPGENAEPGSEHDGETYQRMIATKKPGFRGATKVEILYAESSGKISEMRFDQMSYGPQQISLTMTAIDEQSLPDNYFDHAHHHGPERAVEFE</sequence>
<dbReference type="EMBL" id="BX294153">
    <property type="protein sequence ID" value="CAD79142.1"/>
    <property type="molecule type" value="Genomic_DNA"/>
</dbReference>
<name>Q7UEA6_RHOBA</name>
<feature type="region of interest" description="Disordered" evidence="1">
    <location>
        <begin position="184"/>
        <end position="205"/>
    </location>
</feature>